<keyword evidence="2" id="KW-1185">Reference proteome</keyword>
<sequence length="76" mass="8570">MATQHTPADDIVFDLVSVQYHALQGAENNDRFRRDAEGHADVQEFFEEVAKQDAWRAQRCHELLGELTRGQGLGSS</sequence>
<dbReference type="EMBL" id="FUWS01000001">
    <property type="protein sequence ID" value="SJZ41346.1"/>
    <property type="molecule type" value="Genomic_DNA"/>
</dbReference>
<reference evidence="1 2" key="1">
    <citation type="submission" date="2017-02" db="EMBL/GenBank/DDBJ databases">
        <authorList>
            <person name="Peterson S.W."/>
        </authorList>
    </citation>
    <scope>NUCLEOTIDE SEQUENCE [LARGE SCALE GENOMIC DNA]</scope>
    <source>
        <strain evidence="1 2">DSM 45154</strain>
    </source>
</reference>
<dbReference type="RefSeq" id="WP_078759771.1">
    <property type="nucleotide sequence ID" value="NZ_FUWS01000001.1"/>
</dbReference>
<protein>
    <recommendedName>
        <fullName evidence="3">Acyl carrier protein</fullName>
    </recommendedName>
</protein>
<dbReference type="AlphaFoldDB" id="A0A1T4KG36"/>
<proteinExistence type="predicted"/>
<name>A0A1T4KG36_9ACTN</name>
<organism evidence="1 2">
    <name type="scientific">Marinactinospora thermotolerans DSM 45154</name>
    <dbReference type="NCBI Taxonomy" id="1122192"/>
    <lineage>
        <taxon>Bacteria</taxon>
        <taxon>Bacillati</taxon>
        <taxon>Actinomycetota</taxon>
        <taxon>Actinomycetes</taxon>
        <taxon>Streptosporangiales</taxon>
        <taxon>Nocardiopsidaceae</taxon>
        <taxon>Marinactinospora</taxon>
    </lineage>
</organism>
<evidence type="ECO:0008006" key="3">
    <source>
        <dbReference type="Google" id="ProtNLM"/>
    </source>
</evidence>
<gene>
    <name evidence="1" type="ORF">SAMN02745673_00359</name>
</gene>
<evidence type="ECO:0000313" key="2">
    <source>
        <dbReference type="Proteomes" id="UP000190637"/>
    </source>
</evidence>
<accession>A0A1T4KG36</accession>
<evidence type="ECO:0000313" key="1">
    <source>
        <dbReference type="EMBL" id="SJZ41346.1"/>
    </source>
</evidence>
<dbReference type="OrthoDB" id="3786745at2"/>
<dbReference type="Proteomes" id="UP000190637">
    <property type="component" value="Unassembled WGS sequence"/>
</dbReference>